<keyword evidence="4" id="KW-0804">Transcription</keyword>
<evidence type="ECO:0000256" key="4">
    <source>
        <dbReference type="ARBA" id="ARBA00023163"/>
    </source>
</evidence>
<dbReference type="PANTHER" id="PTHR47540:SF2">
    <property type="entry name" value="ZN(II)2CYS6 TRANSCRIPTION FACTOR (EUROFUNG)"/>
    <property type="match status" value="1"/>
</dbReference>
<feature type="region of interest" description="Disordered" evidence="7">
    <location>
        <begin position="407"/>
        <end position="438"/>
    </location>
</feature>
<feature type="compositionally biased region" description="Low complexity" evidence="7">
    <location>
        <begin position="133"/>
        <end position="145"/>
    </location>
</feature>
<dbReference type="CDD" id="cd00067">
    <property type="entry name" value="GAL4"/>
    <property type="match status" value="1"/>
</dbReference>
<dbReference type="CDD" id="cd14686">
    <property type="entry name" value="bZIP"/>
    <property type="match status" value="1"/>
</dbReference>
<reference evidence="10" key="1">
    <citation type="submission" date="2015-05" db="EMBL/GenBank/DDBJ databases">
        <authorList>
            <person name="Fogelqvist Johan"/>
        </authorList>
    </citation>
    <scope>NUCLEOTIDE SEQUENCE [LARGE SCALE GENOMIC DNA]</scope>
</reference>
<comment type="subcellular location">
    <subcellularLocation>
        <location evidence="1">Nucleus</location>
    </subcellularLocation>
</comment>
<evidence type="ECO:0000256" key="2">
    <source>
        <dbReference type="ARBA" id="ARBA00023015"/>
    </source>
</evidence>
<evidence type="ECO:0000256" key="5">
    <source>
        <dbReference type="ARBA" id="ARBA00023242"/>
    </source>
</evidence>
<dbReference type="GO" id="GO:0045944">
    <property type="term" value="P:positive regulation of transcription by RNA polymerase II"/>
    <property type="evidence" value="ECO:0007669"/>
    <property type="project" value="TreeGrafter"/>
</dbReference>
<dbReference type="PROSITE" id="PS00463">
    <property type="entry name" value="ZN2_CY6_FUNGAL_1"/>
    <property type="match status" value="1"/>
</dbReference>
<dbReference type="Proteomes" id="UP000045706">
    <property type="component" value="Unassembled WGS sequence"/>
</dbReference>
<feature type="region of interest" description="Disordered" evidence="7">
    <location>
        <begin position="774"/>
        <end position="816"/>
    </location>
</feature>
<evidence type="ECO:0000256" key="3">
    <source>
        <dbReference type="ARBA" id="ARBA00023125"/>
    </source>
</evidence>
<feature type="compositionally biased region" description="Polar residues" evidence="7">
    <location>
        <begin position="806"/>
        <end position="816"/>
    </location>
</feature>
<evidence type="ECO:0000256" key="1">
    <source>
        <dbReference type="ARBA" id="ARBA00004123"/>
    </source>
</evidence>
<feature type="compositionally biased region" description="Basic residues" evidence="7">
    <location>
        <begin position="334"/>
        <end position="348"/>
    </location>
</feature>
<dbReference type="SMART" id="SM00066">
    <property type="entry name" value="GAL4"/>
    <property type="match status" value="1"/>
</dbReference>
<dbReference type="InterPro" id="IPR001138">
    <property type="entry name" value="Zn2Cys6_DnaBD"/>
</dbReference>
<evidence type="ECO:0000256" key="7">
    <source>
        <dbReference type="SAM" id="MobiDB-lite"/>
    </source>
</evidence>
<feature type="region of interest" description="Disordered" evidence="7">
    <location>
        <begin position="297"/>
        <end position="358"/>
    </location>
</feature>
<feature type="region of interest" description="Disordered" evidence="7">
    <location>
        <begin position="119"/>
        <end position="170"/>
    </location>
</feature>
<proteinExistence type="predicted"/>
<evidence type="ECO:0000313" key="9">
    <source>
        <dbReference type="EMBL" id="CRK23582.1"/>
    </source>
</evidence>
<protein>
    <recommendedName>
        <fullName evidence="8">Zn(2)-C6 fungal-type domain-containing protein</fullName>
    </recommendedName>
</protein>
<feature type="domain" description="Zn(2)-C6 fungal-type" evidence="8">
    <location>
        <begin position="37"/>
        <end position="66"/>
    </location>
</feature>
<dbReference type="GO" id="GO:0005634">
    <property type="term" value="C:nucleus"/>
    <property type="evidence" value="ECO:0007669"/>
    <property type="project" value="UniProtKB-SubCell"/>
</dbReference>
<dbReference type="GO" id="GO:0000981">
    <property type="term" value="F:DNA-binding transcription factor activity, RNA polymerase II-specific"/>
    <property type="evidence" value="ECO:0007669"/>
    <property type="project" value="InterPro"/>
</dbReference>
<dbReference type="GO" id="GO:0008270">
    <property type="term" value="F:zinc ion binding"/>
    <property type="evidence" value="ECO:0007669"/>
    <property type="project" value="InterPro"/>
</dbReference>
<dbReference type="AlphaFoldDB" id="A0A0G4LNI2"/>
<evidence type="ECO:0000259" key="8">
    <source>
        <dbReference type="PROSITE" id="PS50048"/>
    </source>
</evidence>
<keyword evidence="6" id="KW-0175">Coiled coil</keyword>
<sequence>MSPQNTHPRLLLAMAATPASSPPSPSSQKLRVCTREACDTCRDKKAKCSGGRPCTRCAQRNIDCIYESRNYRTKRSLRDEIAALRQKNLEKDKAIEELRRQDANPNQDQAQLALLSPQSSVFSSTHERHHAVSTPSPSSQHQSPSFDAYHVPDANGAFADPNSESGQSYSGSWQLATNLLQADSTVSPQGVPLLNATNVPSGRYDPGFSLPWSGLSQAQGVGSMAPSELTRSFSAGLDATSLDQDVNPMFTLHNPDDYSMANNIMSVPQAGIDQPWDVYHPNKPAYAAVSPVSASENATLTAPTPPLSPSTSLAGLNDKTPPSPAAEHRPASRERHRLASARNWRKQKSAAADLQAEGQRVEAEHSALQSQYAEVAEQVRFVKHALLGHAACHDPAISRWLENEAQSVGSRQARPKEQVGHGTGKRNHADAVEQAGSAKSQKQTICEIGFRHENTHGAFQEFTPPAYYWIRRAASNLHSLLDGSHETLQSRTIRASLDIGRVVRDFAAEALETDAGPDFGRIMGVIADGSGSAALLRSVAKAAAVGAKNTAVSDVTSASMFVGAGYAPDGEPDTDSVTLGLATRLSHVFTTLDNSITDLLRLVFAGQESANGRAMTFEAVRAGDAPAHPVVQFFDGGAFLLDVIKAEASRLEQSFRGAITNVQRSLISGLGLRVYIVKDSSQDGGALCAETGSREFDGYCWFLYRPAGSQPWTAEPLGHDVVMAFHHWGIDMEQVYCNAEACRAAHGFEGRGAFFDGIGDSVYGGQDSWLDNEAQSVGSRQARPEEQVGHGTGKRNHADTVEQAGSAKSQKQTICA</sequence>
<dbReference type="GO" id="GO:0043565">
    <property type="term" value="F:sequence-specific DNA binding"/>
    <property type="evidence" value="ECO:0007669"/>
    <property type="project" value="TreeGrafter"/>
</dbReference>
<keyword evidence="5" id="KW-0539">Nucleus</keyword>
<gene>
    <name evidence="9" type="ORF">BN1723_013032</name>
</gene>
<name>A0A0G4LNI2_VERLO</name>
<dbReference type="PROSITE" id="PS50048">
    <property type="entry name" value="ZN2_CY6_FUNGAL_2"/>
    <property type="match status" value="1"/>
</dbReference>
<organism evidence="9 10">
    <name type="scientific">Verticillium longisporum</name>
    <name type="common">Verticillium dahliae var. longisporum</name>
    <dbReference type="NCBI Taxonomy" id="100787"/>
    <lineage>
        <taxon>Eukaryota</taxon>
        <taxon>Fungi</taxon>
        <taxon>Dikarya</taxon>
        <taxon>Ascomycota</taxon>
        <taxon>Pezizomycotina</taxon>
        <taxon>Sordariomycetes</taxon>
        <taxon>Hypocreomycetidae</taxon>
        <taxon>Glomerellales</taxon>
        <taxon>Plectosphaerellaceae</taxon>
        <taxon>Verticillium</taxon>
    </lineage>
</organism>
<dbReference type="InterPro" id="IPR036864">
    <property type="entry name" value="Zn2-C6_fun-type_DNA-bd_sf"/>
</dbReference>
<accession>A0A0G4LNI2</accession>
<feature type="region of interest" description="Disordered" evidence="7">
    <location>
        <begin position="1"/>
        <end position="28"/>
    </location>
</feature>
<keyword evidence="2" id="KW-0805">Transcription regulation</keyword>
<dbReference type="PANTHER" id="PTHR47540">
    <property type="entry name" value="THIAMINE REPRESSIBLE GENES REGULATORY PROTEIN THI5"/>
    <property type="match status" value="1"/>
</dbReference>
<keyword evidence="3" id="KW-0238">DNA-binding</keyword>
<evidence type="ECO:0000313" key="10">
    <source>
        <dbReference type="Proteomes" id="UP000045706"/>
    </source>
</evidence>
<dbReference type="Pfam" id="PF00172">
    <property type="entry name" value="Zn_clus"/>
    <property type="match status" value="1"/>
</dbReference>
<feature type="coiled-coil region" evidence="6">
    <location>
        <begin position="74"/>
        <end position="104"/>
    </location>
</feature>
<dbReference type="EMBL" id="CVQI01014891">
    <property type="protein sequence ID" value="CRK23582.1"/>
    <property type="molecule type" value="Genomic_DNA"/>
</dbReference>
<dbReference type="Gene3D" id="1.20.5.170">
    <property type="match status" value="1"/>
</dbReference>
<dbReference type="SUPFAM" id="SSF57701">
    <property type="entry name" value="Zn2/Cys6 DNA-binding domain"/>
    <property type="match status" value="1"/>
</dbReference>
<evidence type="ECO:0000256" key="6">
    <source>
        <dbReference type="SAM" id="Coils"/>
    </source>
</evidence>
<dbReference type="InterPro" id="IPR051711">
    <property type="entry name" value="Stress_Response_Reg"/>
</dbReference>
<dbReference type="Gene3D" id="4.10.240.10">
    <property type="entry name" value="Zn(2)-C6 fungal-type DNA-binding domain"/>
    <property type="match status" value="1"/>
</dbReference>